<dbReference type="Proteomes" id="UP000410873">
    <property type="component" value="Unassembled WGS sequence"/>
</dbReference>
<dbReference type="EMBL" id="AACHYE010000006">
    <property type="protein sequence ID" value="EAK6413252.1"/>
    <property type="molecule type" value="Genomic_DNA"/>
</dbReference>
<reference evidence="2 7" key="1">
    <citation type="submission" date="2018-05" db="EMBL/GenBank/DDBJ databases">
        <authorList>
            <consortium name="PulseNet: The National Subtyping Network for Foodborne Disease Surveillance"/>
            <person name="Tarr C.L."/>
            <person name="Trees E."/>
            <person name="Katz L.S."/>
            <person name="Carleton-Romer H.A."/>
            <person name="Stroika S."/>
            <person name="Kucerova Z."/>
            <person name="Roache K.F."/>
            <person name="Sabol A.L."/>
            <person name="Besser J."/>
            <person name="Gerner-Smidt P."/>
        </authorList>
    </citation>
    <scope>NUCLEOTIDE SEQUENCE [LARGE SCALE GENOMIC DNA]</scope>
    <source>
        <strain evidence="2 7">PNUSAC003589</strain>
    </source>
</reference>
<evidence type="ECO:0000256" key="1">
    <source>
        <dbReference type="SAM" id="Phobius"/>
    </source>
</evidence>
<organism evidence="2 7">
    <name type="scientific">Campylobacter jejuni</name>
    <dbReference type="NCBI Taxonomy" id="197"/>
    <lineage>
        <taxon>Bacteria</taxon>
        <taxon>Pseudomonadati</taxon>
        <taxon>Campylobacterota</taxon>
        <taxon>Epsilonproteobacteria</taxon>
        <taxon>Campylobacterales</taxon>
        <taxon>Campylobacteraceae</taxon>
        <taxon>Campylobacter</taxon>
    </lineage>
</organism>
<comment type="caution">
    <text evidence="2">The sequence shown here is derived from an EMBL/GenBank/DDBJ whole genome shotgun (WGS) entry which is preliminary data.</text>
</comment>
<keyword evidence="1" id="KW-1133">Transmembrane helix</keyword>
<keyword evidence="1" id="KW-0472">Membrane</keyword>
<evidence type="ECO:0000313" key="4">
    <source>
        <dbReference type="EMBL" id="SUW93303.1"/>
    </source>
</evidence>
<reference evidence="4 5" key="3">
    <citation type="submission" date="2018-06" db="EMBL/GenBank/DDBJ databases">
        <authorList>
            <consortium name="Pathogen Informatics"/>
            <person name="Doyle S."/>
        </authorList>
    </citation>
    <scope>NUCLEOTIDE SEQUENCE [LARGE SCALE GENOMIC DNA]</scope>
    <source>
        <strain evidence="4 5">NCTC13105</strain>
    </source>
</reference>
<reference evidence="3 6" key="2">
    <citation type="submission" date="2018-05" db="EMBL/GenBank/DDBJ databases">
        <authorList>
            <consortium name="NARMS: The National Antimicrobial Resistance Monitoring System"/>
        </authorList>
    </citation>
    <scope>NUCLEOTIDE SEQUENCE [LARGE SCALE GENOMIC DNA]</scope>
    <source>
        <strain evidence="3 6">CVM N62988</strain>
    </source>
</reference>
<evidence type="ECO:0000313" key="6">
    <source>
        <dbReference type="Proteomes" id="UP000392616"/>
    </source>
</evidence>
<feature type="transmembrane region" description="Helical" evidence="1">
    <location>
        <begin position="7"/>
        <end position="39"/>
    </location>
</feature>
<evidence type="ECO:0000313" key="7">
    <source>
        <dbReference type="Proteomes" id="UP000410873"/>
    </source>
</evidence>
<evidence type="ECO:0000313" key="3">
    <source>
        <dbReference type="EMBL" id="EAK6413252.1"/>
    </source>
</evidence>
<dbReference type="EMBL" id="UFVB01000001">
    <property type="protein sequence ID" value="SUW93303.1"/>
    <property type="molecule type" value="Genomic_DNA"/>
</dbReference>
<evidence type="ECO:0000313" key="2">
    <source>
        <dbReference type="EMBL" id="EAK3958900.1"/>
    </source>
</evidence>
<proteinExistence type="predicted"/>
<keyword evidence="1" id="KW-0812">Transmembrane</keyword>
<dbReference type="EMBL" id="AACFWJ010000002">
    <property type="protein sequence ID" value="EAK3958900.1"/>
    <property type="molecule type" value="Genomic_DNA"/>
</dbReference>
<name>A0A1D9BKX7_CAMJU</name>
<protein>
    <submittedName>
        <fullName evidence="4">Integral membrane protein</fullName>
    </submittedName>
</protein>
<dbReference type="AlphaFoldDB" id="A0A1D9BKX7"/>
<evidence type="ECO:0000313" key="5">
    <source>
        <dbReference type="Proteomes" id="UP000254131"/>
    </source>
</evidence>
<accession>A0A1D9BKX7</accession>
<dbReference type="Proteomes" id="UP000254131">
    <property type="component" value="Unassembled WGS sequence"/>
</dbReference>
<dbReference type="Proteomes" id="UP000392616">
    <property type="component" value="Unassembled WGS sequence"/>
</dbReference>
<dbReference type="RefSeq" id="WP_002858584.1">
    <property type="nucleotide sequence ID" value="NZ_AACERE020000004.1"/>
</dbReference>
<sequence length="68" mass="7605">MGIILGILSLIAGFVAIVLMCGLYFIAFMVFVGIAILIFLSMQPYPYNIIFCAIYLITILALVLWRKT</sequence>
<gene>
    <name evidence="3" type="ORF">B7A03_04350</name>
    <name evidence="2" type="ORF">C1418_03485</name>
    <name evidence="4" type="ORF">NCTC13105_01347</name>
</gene>
<feature type="transmembrane region" description="Helical" evidence="1">
    <location>
        <begin position="45"/>
        <end position="65"/>
    </location>
</feature>